<dbReference type="Gene3D" id="2.60.120.180">
    <property type="match status" value="1"/>
</dbReference>
<evidence type="ECO:0000313" key="4">
    <source>
        <dbReference type="EMBL" id="VUC32111.1"/>
    </source>
</evidence>
<dbReference type="Proteomes" id="UP000766486">
    <property type="component" value="Unassembled WGS sequence"/>
</dbReference>
<accession>A0ABY6ULE3</accession>
<feature type="signal peptide" evidence="3">
    <location>
        <begin position="1"/>
        <end position="19"/>
    </location>
</feature>
<dbReference type="PANTHER" id="PTHR34002">
    <property type="entry name" value="BLR1656 PROTEIN"/>
    <property type="match status" value="1"/>
</dbReference>
<evidence type="ECO:0000256" key="3">
    <source>
        <dbReference type="SAM" id="SignalP"/>
    </source>
</evidence>
<evidence type="ECO:0000256" key="2">
    <source>
        <dbReference type="SAM" id="MobiDB-lite"/>
    </source>
</evidence>
<dbReference type="EMBL" id="CABFNS010000844">
    <property type="protein sequence ID" value="VUC32111.1"/>
    <property type="molecule type" value="Genomic_DNA"/>
</dbReference>
<evidence type="ECO:0000313" key="5">
    <source>
        <dbReference type="Proteomes" id="UP000766486"/>
    </source>
</evidence>
<keyword evidence="5" id="KW-1185">Reference proteome</keyword>
<comment type="caution">
    <text evidence="4">The sequence shown here is derived from an EMBL/GenBank/DDBJ whole genome shotgun (WGS) entry which is preliminary data.</text>
</comment>
<proteinExistence type="inferred from homology"/>
<name>A0ABY6ULE3_BIOOC</name>
<dbReference type="InterPro" id="IPR013319">
    <property type="entry name" value="GH11/12"/>
</dbReference>
<feature type="region of interest" description="Disordered" evidence="2">
    <location>
        <begin position="60"/>
        <end position="95"/>
    </location>
</feature>
<feature type="chain" id="PRO_5045229202" evidence="3">
    <location>
        <begin position="20"/>
        <end position="343"/>
    </location>
</feature>
<feature type="compositionally biased region" description="Polar residues" evidence="2">
    <location>
        <begin position="67"/>
        <end position="94"/>
    </location>
</feature>
<organism evidence="4 5">
    <name type="scientific">Bionectria ochroleuca</name>
    <name type="common">Gliocladium roseum</name>
    <dbReference type="NCBI Taxonomy" id="29856"/>
    <lineage>
        <taxon>Eukaryota</taxon>
        <taxon>Fungi</taxon>
        <taxon>Dikarya</taxon>
        <taxon>Ascomycota</taxon>
        <taxon>Pezizomycotina</taxon>
        <taxon>Sordariomycetes</taxon>
        <taxon>Hypocreomycetidae</taxon>
        <taxon>Hypocreales</taxon>
        <taxon>Bionectriaceae</taxon>
        <taxon>Clonostachys</taxon>
    </lineage>
</organism>
<protein>
    <submittedName>
        <fullName evidence="4">Uncharacterized protein</fullName>
    </submittedName>
</protein>
<comment type="similarity">
    <text evidence="1">Belongs to the glycosyl hydrolase 12 (cellulase H) family.</text>
</comment>
<keyword evidence="3" id="KW-0732">Signal</keyword>
<reference evidence="4 5" key="1">
    <citation type="submission" date="2019-06" db="EMBL/GenBank/DDBJ databases">
        <authorList>
            <person name="Broberg M."/>
        </authorList>
    </citation>
    <scope>NUCLEOTIDE SEQUENCE [LARGE SCALE GENOMIC DNA]</scope>
</reference>
<dbReference type="InterPro" id="IPR013320">
    <property type="entry name" value="ConA-like_dom_sf"/>
</dbReference>
<dbReference type="InterPro" id="IPR002594">
    <property type="entry name" value="GH12"/>
</dbReference>
<sequence length="343" mass="37075">MYQHAFLFALFLGPITAQAARTCKPAVTVTEYVTVTGPAPTPVSSLSTPLTTSTSITSATFASSAPEQQPSSVETKSQSSAQVDDSVPSSTASSPYADATEVNVNIAAKEQCGNDDRLIMPGMPWTVANSMYNSNRMVGTQCTNYNKVLQTSDKTYLVDWTSTTDIDNVADTKDICKGYSNIGIGKNLKKRLSEVKSIPTYYKWTRTIDGEFKGANIYDFITSPVLGAGEEPSSNEFMLFLKIWGGQVPIGYAEGPAATFDMFGTTWKMYEGKNTGSGQTVRSMIPDTPFEGEFSGDLKVWLDAMVEKGYAGADEYLNIGNCGVEVFYGNSHMDATVALDIQV</sequence>
<evidence type="ECO:0000256" key="1">
    <source>
        <dbReference type="ARBA" id="ARBA00005519"/>
    </source>
</evidence>
<dbReference type="PANTHER" id="PTHR34002:SF9">
    <property type="entry name" value="XYLOGLUCAN-SPECIFIC ENDO-BETA-1,4-GLUCANASE A"/>
    <property type="match status" value="1"/>
</dbReference>
<dbReference type="SUPFAM" id="SSF49899">
    <property type="entry name" value="Concanavalin A-like lectins/glucanases"/>
    <property type="match status" value="1"/>
</dbReference>
<gene>
    <name evidence="4" type="ORF">CLO192961_LOCUS320738</name>
</gene>